<feature type="domain" description="Calcineurin-like phosphoesterase" evidence="11">
    <location>
        <begin position="6"/>
        <end position="201"/>
    </location>
</feature>
<dbReference type="NCBIfam" id="TIGR01854">
    <property type="entry name" value="lipid_A_lpxH"/>
    <property type="match status" value="1"/>
</dbReference>
<evidence type="ECO:0000256" key="4">
    <source>
        <dbReference type="ARBA" id="ARBA00022556"/>
    </source>
</evidence>
<dbReference type="KEGG" id="gai:IMCC3135_21885"/>
<dbReference type="CDD" id="cd07398">
    <property type="entry name" value="MPP_YbbF-LpxH"/>
    <property type="match status" value="1"/>
</dbReference>
<dbReference type="GO" id="GO:0008758">
    <property type="term" value="F:UDP-2,3-diacylglucosamine hydrolase activity"/>
    <property type="evidence" value="ECO:0007669"/>
    <property type="project" value="UniProtKB-UniRule"/>
</dbReference>
<comment type="pathway">
    <text evidence="10">Glycolipid biosynthesis; lipid IV(A) biosynthesis; lipid IV(A) from (3R)-3-hydroxytetradecanoyl-[acyl-carrier-protein] and UDP-N-acetyl-alpha-D-glucosamine: step 4/6.</text>
</comment>
<dbReference type="SUPFAM" id="SSF56300">
    <property type="entry name" value="Metallo-dependent phosphatases"/>
    <property type="match status" value="1"/>
</dbReference>
<dbReference type="PANTHER" id="PTHR34990">
    <property type="entry name" value="UDP-2,3-DIACYLGLUCOSAMINE HYDROLASE-RELATED"/>
    <property type="match status" value="1"/>
</dbReference>
<comment type="caution">
    <text evidence="10">Lacks conserved residue(s) required for the propagation of feature annotation.</text>
</comment>
<dbReference type="Gene3D" id="3.60.21.10">
    <property type="match status" value="1"/>
</dbReference>
<evidence type="ECO:0000256" key="8">
    <source>
        <dbReference type="ARBA" id="ARBA00023136"/>
    </source>
</evidence>
<evidence type="ECO:0000259" key="11">
    <source>
        <dbReference type="Pfam" id="PF00149"/>
    </source>
</evidence>
<dbReference type="GO" id="GO:0009245">
    <property type="term" value="P:lipid A biosynthetic process"/>
    <property type="evidence" value="ECO:0007669"/>
    <property type="project" value="UniProtKB-UniRule"/>
</dbReference>
<feature type="binding site" evidence="10">
    <location>
        <position position="197"/>
    </location>
    <ligand>
        <name>substrate</name>
    </ligand>
</feature>
<keyword evidence="5 10" id="KW-0479">Metal-binding</keyword>
<keyword evidence="13" id="KW-1185">Reference proteome</keyword>
<evidence type="ECO:0000256" key="10">
    <source>
        <dbReference type="HAMAP-Rule" id="MF_00575"/>
    </source>
</evidence>
<keyword evidence="9 10" id="KW-0464">Manganese</keyword>
<comment type="function">
    <text evidence="10">Hydrolyzes the pyrophosphate bond of UDP-2,3-diacylglucosamine to yield 2,3-diacylglucosamine 1-phosphate (lipid X) and UMP by catalyzing the attack of water at the alpha-P atom. Involved in the biosynthesis of lipid A, a phosphorylated glycolipid that anchors the lipopolysaccharide to the outer membrane of the cell.</text>
</comment>
<evidence type="ECO:0000256" key="6">
    <source>
        <dbReference type="ARBA" id="ARBA00022801"/>
    </source>
</evidence>
<name>A0A2Z2NT17_9GAMM</name>
<protein>
    <recommendedName>
        <fullName evidence="10">UDP-2,3-diacylglucosamine hydrolase</fullName>
        <ecNumber evidence="10">3.6.1.54</ecNumber>
    </recommendedName>
    <alternativeName>
        <fullName evidence="10">UDP-2,3-diacylglucosamine diphosphatase</fullName>
    </alternativeName>
</protein>
<dbReference type="Pfam" id="PF00149">
    <property type="entry name" value="Metallophos"/>
    <property type="match status" value="1"/>
</dbReference>
<feature type="binding site" evidence="10">
    <location>
        <position position="169"/>
    </location>
    <ligand>
        <name>substrate</name>
    </ligand>
</feature>
<dbReference type="OrthoDB" id="9783283at2"/>
<feature type="binding site" evidence="10">
    <location>
        <position position="116"/>
    </location>
    <ligand>
        <name>Mn(2+)</name>
        <dbReference type="ChEBI" id="CHEBI:29035"/>
        <label>2</label>
    </ligand>
</feature>
<keyword evidence="1 10" id="KW-1003">Cell membrane</keyword>
<gene>
    <name evidence="10 12" type="primary">lpxH</name>
    <name evidence="12" type="ORF">IMCC3135_21885</name>
</gene>
<reference evidence="12 13" key="1">
    <citation type="submission" date="2016-12" db="EMBL/GenBank/DDBJ databases">
        <authorList>
            <person name="Song W.-J."/>
            <person name="Kurnit D.M."/>
        </authorList>
    </citation>
    <scope>NUCLEOTIDE SEQUENCE [LARGE SCALE GENOMIC DNA]</scope>
    <source>
        <strain evidence="12 13">IMCC3135</strain>
    </source>
</reference>
<evidence type="ECO:0000256" key="3">
    <source>
        <dbReference type="ARBA" id="ARBA00022519"/>
    </source>
</evidence>
<sequence>MTGSHLFIADLHLDPENQCVSELAMRFLQKAHGKQHLYILGDLFEYWLGDDVGLPVYTQVLEEFRQLRESGCGITVMHGNRDFLLGEAFAESAGACLVRDDEMIITLGDEPVLLMHGDTLCTDDVDYQRFRHNLREPRWQKQFLAKSVDERRDHAEAMRAASHDASAAKSAVIMDVNAAAVTKHMQASNCHTLIHGHTHRPAVHSGIQPGDTRWVVGDWHDDSAQYVQWDGHEFSLNTFR</sequence>
<evidence type="ECO:0000256" key="9">
    <source>
        <dbReference type="ARBA" id="ARBA00023211"/>
    </source>
</evidence>
<evidence type="ECO:0000256" key="1">
    <source>
        <dbReference type="ARBA" id="ARBA00022475"/>
    </source>
</evidence>
<evidence type="ECO:0000313" key="12">
    <source>
        <dbReference type="EMBL" id="ASJ74449.1"/>
    </source>
</evidence>
<feature type="binding site" evidence="10">
    <location>
        <begin position="80"/>
        <end position="81"/>
    </location>
    <ligand>
        <name>substrate</name>
    </ligand>
</feature>
<dbReference type="GO" id="GO:0030145">
    <property type="term" value="F:manganese ion binding"/>
    <property type="evidence" value="ECO:0007669"/>
    <property type="project" value="UniProtKB-UniRule"/>
</dbReference>
<feature type="binding site" evidence="10">
    <location>
        <position position="80"/>
    </location>
    <ligand>
        <name>Mn(2+)</name>
        <dbReference type="ChEBI" id="CHEBI:29035"/>
        <label>2</label>
    </ligand>
</feature>
<feature type="binding site" evidence="10">
    <location>
        <position position="12"/>
    </location>
    <ligand>
        <name>Mn(2+)</name>
        <dbReference type="ChEBI" id="CHEBI:29035"/>
        <label>1</label>
    </ligand>
</feature>
<dbReference type="HAMAP" id="MF_00575">
    <property type="entry name" value="LpxH"/>
    <property type="match status" value="1"/>
</dbReference>
<keyword evidence="8 10" id="KW-0472">Membrane</keyword>
<dbReference type="AlphaFoldDB" id="A0A2Z2NT17"/>
<comment type="catalytic activity">
    <reaction evidence="10">
        <text>UDP-2-N,3-O-bis[(3R)-3-hydroxytetradecanoyl]-alpha-D-glucosamine + H2O = 2-N,3-O-bis[(3R)-3-hydroxytetradecanoyl]-alpha-D-glucosaminyl 1-phosphate + UMP + 2 H(+)</text>
        <dbReference type="Rhea" id="RHEA:25213"/>
        <dbReference type="ChEBI" id="CHEBI:15377"/>
        <dbReference type="ChEBI" id="CHEBI:15378"/>
        <dbReference type="ChEBI" id="CHEBI:57865"/>
        <dbReference type="ChEBI" id="CHEBI:57957"/>
        <dbReference type="ChEBI" id="CHEBI:78847"/>
        <dbReference type="EC" id="3.6.1.54"/>
    </reaction>
</comment>
<dbReference type="InterPro" id="IPR004843">
    <property type="entry name" value="Calcineurin-like_PHP"/>
</dbReference>
<feature type="binding site" evidence="10">
    <location>
        <position position="162"/>
    </location>
    <ligand>
        <name>substrate</name>
    </ligand>
</feature>
<dbReference type="EC" id="3.6.1.54" evidence="10"/>
<dbReference type="Proteomes" id="UP000250079">
    <property type="component" value="Chromosome"/>
</dbReference>
<dbReference type="InterPro" id="IPR010138">
    <property type="entry name" value="UDP-diacylglucosamine_Hdrlase"/>
</dbReference>
<comment type="similarity">
    <text evidence="10">Belongs to the LpxH family.</text>
</comment>
<dbReference type="EMBL" id="CP018632">
    <property type="protein sequence ID" value="ASJ74449.1"/>
    <property type="molecule type" value="Genomic_DNA"/>
</dbReference>
<accession>A0A2Z2NT17</accession>
<evidence type="ECO:0000256" key="7">
    <source>
        <dbReference type="ARBA" id="ARBA00023098"/>
    </source>
</evidence>
<feature type="binding site" evidence="10">
    <location>
        <position position="199"/>
    </location>
    <ligand>
        <name>Mn(2+)</name>
        <dbReference type="ChEBI" id="CHEBI:29035"/>
        <label>1</label>
    </ligand>
</feature>
<proteinExistence type="inferred from homology"/>
<dbReference type="InterPro" id="IPR043461">
    <property type="entry name" value="LpxH-like"/>
</dbReference>
<dbReference type="RefSeq" id="WP_088919480.1">
    <property type="nucleotide sequence ID" value="NZ_CP018632.1"/>
</dbReference>
<dbReference type="GO" id="GO:0005737">
    <property type="term" value="C:cytoplasm"/>
    <property type="evidence" value="ECO:0007669"/>
    <property type="project" value="InterPro"/>
</dbReference>
<comment type="subcellular location">
    <subcellularLocation>
        <location evidence="10">Cell inner membrane</location>
        <topology evidence="10">Peripheral membrane protein</topology>
        <orientation evidence="10">Cytoplasmic side</orientation>
    </subcellularLocation>
</comment>
<evidence type="ECO:0000256" key="2">
    <source>
        <dbReference type="ARBA" id="ARBA00022516"/>
    </source>
</evidence>
<dbReference type="PANTHER" id="PTHR34990:SF1">
    <property type="entry name" value="UDP-2,3-DIACYLGLUCOSAMINE HYDROLASE"/>
    <property type="match status" value="1"/>
</dbReference>
<keyword evidence="6 10" id="KW-0378">Hydrolase</keyword>
<feature type="binding site" evidence="10">
    <location>
        <position position="10"/>
    </location>
    <ligand>
        <name>Mn(2+)</name>
        <dbReference type="ChEBI" id="CHEBI:29035"/>
        <label>1</label>
    </ligand>
</feature>
<evidence type="ECO:0000313" key="13">
    <source>
        <dbReference type="Proteomes" id="UP000250079"/>
    </source>
</evidence>
<keyword evidence="4 10" id="KW-0441">Lipid A biosynthesis</keyword>
<keyword evidence="2 10" id="KW-0444">Lipid biosynthesis</keyword>
<dbReference type="InterPro" id="IPR029052">
    <property type="entry name" value="Metallo-depent_PP-like"/>
</dbReference>
<dbReference type="GO" id="GO:0019897">
    <property type="term" value="C:extrinsic component of plasma membrane"/>
    <property type="evidence" value="ECO:0007669"/>
    <property type="project" value="UniProtKB-UniRule"/>
</dbReference>
<keyword evidence="7 10" id="KW-0443">Lipid metabolism</keyword>
<feature type="binding site" evidence="10">
    <location>
        <position position="42"/>
    </location>
    <ligand>
        <name>Mn(2+)</name>
        <dbReference type="ChEBI" id="CHEBI:29035"/>
        <label>2</label>
    </ligand>
</feature>
<dbReference type="UniPathway" id="UPA00359">
    <property type="reaction ID" value="UER00480"/>
</dbReference>
<comment type="cofactor">
    <cofactor evidence="10">
        <name>Mn(2+)</name>
        <dbReference type="ChEBI" id="CHEBI:29035"/>
    </cofactor>
    <text evidence="10">Binds 2 Mn(2+) ions per subunit in a binuclear metal center.</text>
</comment>
<feature type="binding site" evidence="10">
    <location>
        <position position="197"/>
    </location>
    <ligand>
        <name>Mn(2+)</name>
        <dbReference type="ChEBI" id="CHEBI:29035"/>
        <label>2</label>
    </ligand>
</feature>
<evidence type="ECO:0000256" key="5">
    <source>
        <dbReference type="ARBA" id="ARBA00022723"/>
    </source>
</evidence>
<feature type="binding site" evidence="10">
    <location>
        <position position="124"/>
    </location>
    <ligand>
        <name>substrate</name>
    </ligand>
</feature>
<feature type="binding site" evidence="10">
    <location>
        <position position="42"/>
    </location>
    <ligand>
        <name>Mn(2+)</name>
        <dbReference type="ChEBI" id="CHEBI:29035"/>
        <label>1</label>
    </ligand>
</feature>
<keyword evidence="3 10" id="KW-0997">Cell inner membrane</keyword>
<organism evidence="12 13">
    <name type="scientific">Granulosicoccus antarcticus IMCC3135</name>
    <dbReference type="NCBI Taxonomy" id="1192854"/>
    <lineage>
        <taxon>Bacteria</taxon>
        <taxon>Pseudomonadati</taxon>
        <taxon>Pseudomonadota</taxon>
        <taxon>Gammaproteobacteria</taxon>
        <taxon>Chromatiales</taxon>
        <taxon>Granulosicoccaceae</taxon>
        <taxon>Granulosicoccus</taxon>
    </lineage>
</organism>
<dbReference type="NCBIfam" id="NF003743">
    <property type="entry name" value="PRK05340.1"/>
    <property type="match status" value="1"/>
</dbReference>